<dbReference type="Proteomes" id="UP001177592">
    <property type="component" value="Plasmid paNv_CAN17"/>
</dbReference>
<evidence type="ECO:0000256" key="4">
    <source>
        <dbReference type="SAM" id="MobiDB-lite"/>
    </source>
</evidence>
<dbReference type="SUPFAM" id="SSF48657">
    <property type="entry name" value="FinO-like"/>
    <property type="match status" value="1"/>
</dbReference>
<feature type="compositionally biased region" description="Basic and acidic residues" evidence="4">
    <location>
        <begin position="41"/>
        <end position="70"/>
    </location>
</feature>
<feature type="region of interest" description="Disordered" evidence="4">
    <location>
        <begin position="1"/>
        <end position="70"/>
    </location>
</feature>
<accession>A0ABY8NXY9</accession>
<protein>
    <submittedName>
        <fullName evidence="6">ProQ/FINO family protein</fullName>
    </submittedName>
</protein>
<dbReference type="Pfam" id="PF04352">
    <property type="entry name" value="ProQ"/>
    <property type="match status" value="1"/>
</dbReference>
<evidence type="ECO:0000313" key="6">
    <source>
        <dbReference type="EMBL" id="WGM09207.1"/>
    </source>
</evidence>
<organism evidence="6 7">
    <name type="scientific">Arsenophonus nasoniae</name>
    <name type="common">son-killer infecting Nasonia vitripennis</name>
    <dbReference type="NCBI Taxonomy" id="638"/>
    <lineage>
        <taxon>Bacteria</taxon>
        <taxon>Pseudomonadati</taxon>
        <taxon>Pseudomonadota</taxon>
        <taxon>Gammaproteobacteria</taxon>
        <taxon>Enterobacterales</taxon>
        <taxon>Morganellaceae</taxon>
        <taxon>Arsenophonus</taxon>
    </lineage>
</organism>
<dbReference type="Gene3D" id="1.10.1710.10">
    <property type="entry name" value="ProQ/FinO domain"/>
    <property type="match status" value="1"/>
</dbReference>
<reference evidence="6" key="1">
    <citation type="submission" date="2023-04" db="EMBL/GenBank/DDBJ databases">
        <title>Genome dynamics across the evolutionary transition to endosymbiosis.</title>
        <authorList>
            <person name="Siozios S."/>
            <person name="Nadal-Jimenez P."/>
            <person name="Azagi T."/>
            <person name="Sprong H."/>
            <person name="Frost C.L."/>
            <person name="Parratt S.R."/>
            <person name="Taylor G."/>
            <person name="Brettell L."/>
            <person name="Lew K.C."/>
            <person name="Croft L."/>
            <person name="King K.C."/>
            <person name="Brockhurst M.A."/>
            <person name="Hypsa V."/>
            <person name="Novakova E."/>
            <person name="Darby A.C."/>
            <person name="Hurst G.D.D."/>
        </authorList>
    </citation>
    <scope>NUCLEOTIDE SEQUENCE</scope>
    <source>
        <strain evidence="6">ANv_CAN</strain>
        <plasmid evidence="6">paNv_CAN17</plasmid>
    </source>
</reference>
<evidence type="ECO:0000256" key="2">
    <source>
        <dbReference type="ARBA" id="ARBA00022884"/>
    </source>
</evidence>
<dbReference type="InterPro" id="IPR016103">
    <property type="entry name" value="ProQ/FinO"/>
</dbReference>
<keyword evidence="6" id="KW-0614">Plasmid</keyword>
<sequence length="178" mass="19831">MTEQKRPILIIKGKRGSKVSTLESAVKPSLKPNNKAPIAPKTEKKQKAEKVPKPTKVKQEPPKPISKEEKAARHAAKLKAAIDILVTLFPKVFNFESPKPLKVGIGKDIRKMIFEKGLDIPNSQISTGLMAYTQTEAYQKSLVEFGSRFNLDGLVDGEVTDKQRERAKKKLDELQASK</sequence>
<gene>
    <name evidence="6" type="ORF">QE258_28115</name>
</gene>
<keyword evidence="7" id="KW-1185">Reference proteome</keyword>
<dbReference type="EMBL" id="CP123540">
    <property type="protein sequence ID" value="WGM09207.1"/>
    <property type="molecule type" value="Genomic_DNA"/>
</dbReference>
<proteinExistence type="predicted"/>
<dbReference type="RefSeq" id="WP_280632714.1">
    <property type="nucleotide sequence ID" value="NZ_CP123540.1"/>
</dbReference>
<keyword evidence="1" id="KW-0963">Cytoplasm</keyword>
<dbReference type="InterPro" id="IPR023529">
    <property type="entry name" value="ProQ"/>
</dbReference>
<evidence type="ECO:0000313" key="7">
    <source>
        <dbReference type="Proteomes" id="UP001177592"/>
    </source>
</evidence>
<dbReference type="SMART" id="SM00945">
    <property type="entry name" value="ProQ"/>
    <property type="match status" value="1"/>
</dbReference>
<evidence type="ECO:0000256" key="3">
    <source>
        <dbReference type="ARBA" id="ARBA00023186"/>
    </source>
</evidence>
<feature type="domain" description="ProQ/FinO" evidence="5">
    <location>
        <begin position="76"/>
        <end position="178"/>
    </location>
</feature>
<dbReference type="PANTHER" id="PTHR38106">
    <property type="entry name" value="RNA CHAPERONE PROQ"/>
    <property type="match status" value="1"/>
</dbReference>
<keyword evidence="2" id="KW-0694">RNA-binding</keyword>
<dbReference type="PANTHER" id="PTHR38106:SF1">
    <property type="entry name" value="RNA CHAPERONE PROQ"/>
    <property type="match status" value="1"/>
</dbReference>
<name>A0ABY8NXY9_9GAMM</name>
<evidence type="ECO:0000256" key="1">
    <source>
        <dbReference type="ARBA" id="ARBA00022490"/>
    </source>
</evidence>
<keyword evidence="3" id="KW-0143">Chaperone</keyword>
<dbReference type="InterPro" id="IPR036442">
    <property type="entry name" value="ProQ/FinO_sf"/>
</dbReference>
<geneLocation type="plasmid" evidence="6 7">
    <name>paNv_CAN17</name>
</geneLocation>
<evidence type="ECO:0000259" key="5">
    <source>
        <dbReference type="SMART" id="SM00945"/>
    </source>
</evidence>